<sequence length="346" mass="37491">MRTYTEAEVVHAAGRAGISKEGLDRLRAELSGGQAGRSGFEAAHVAYYLGALLICGAMGWFVTDAWDHLAGITLFAVAMVYAAVFGGTGYALSRRPSTWVPGGVLTTVAVCMTPLAVYGIERQIGWWPSGDPGAYSHFHPYINASWLLMEACTILAAGIALRIVRFPFLTAPAAYAFWYMSMDAPRLFGLSLTFHMQAWITVGFGVVLLGIAWFADGERELDLAFWFYLFGLLAFTGGLSALGSGKQSGLLLFGLLHLLMLPCALVLQRRVFLVFGAIGTFIFLATEATRFFRNSLGFSVALTLIGVVMIAAGIFYKRHEARLSAALFKLTPQRVLHHHAHGVGPA</sequence>
<feature type="transmembrane region" description="Helical" evidence="1">
    <location>
        <begin position="249"/>
        <end position="267"/>
    </location>
</feature>
<proteinExistence type="predicted"/>
<evidence type="ECO:0000256" key="1">
    <source>
        <dbReference type="SAM" id="Phobius"/>
    </source>
</evidence>
<feature type="transmembrane region" description="Helical" evidence="1">
    <location>
        <begin position="140"/>
        <end position="159"/>
    </location>
</feature>
<dbReference type="eggNOG" id="ENOG502Z7N0">
    <property type="taxonomic scope" value="Bacteria"/>
</dbReference>
<feature type="transmembrane region" description="Helical" evidence="1">
    <location>
        <begin position="272"/>
        <end position="292"/>
    </location>
</feature>
<dbReference type="PATRIC" id="fig|926566.3.peg.3532"/>
<dbReference type="HOGENOM" id="CLU_058682_0_0_0"/>
<keyword evidence="1" id="KW-0472">Membrane</keyword>
<name>I3ZKN2_TERRK</name>
<evidence type="ECO:0000313" key="3">
    <source>
        <dbReference type="Proteomes" id="UP000006056"/>
    </source>
</evidence>
<evidence type="ECO:0000313" key="2">
    <source>
        <dbReference type="EMBL" id="AFL89800.1"/>
    </source>
</evidence>
<keyword evidence="3" id="KW-1185">Reference proteome</keyword>
<gene>
    <name evidence="2" type="ordered locus">Terro_3586</name>
</gene>
<feature type="transmembrane region" description="Helical" evidence="1">
    <location>
        <begin position="223"/>
        <end position="243"/>
    </location>
</feature>
<feature type="transmembrane region" description="Helical" evidence="1">
    <location>
        <begin position="298"/>
        <end position="316"/>
    </location>
</feature>
<feature type="transmembrane region" description="Helical" evidence="1">
    <location>
        <begin position="45"/>
        <end position="63"/>
    </location>
</feature>
<dbReference type="KEGG" id="trs:Terro_3586"/>
<feature type="transmembrane region" description="Helical" evidence="1">
    <location>
        <begin position="99"/>
        <end position="120"/>
    </location>
</feature>
<protein>
    <recommendedName>
        <fullName evidence="4">DUF2157 domain-containing protein</fullName>
    </recommendedName>
</protein>
<dbReference type="OrthoDB" id="1675191at2"/>
<feature type="transmembrane region" description="Helical" evidence="1">
    <location>
        <begin position="69"/>
        <end position="92"/>
    </location>
</feature>
<reference evidence="2 3" key="1">
    <citation type="submission" date="2012-06" db="EMBL/GenBank/DDBJ databases">
        <title>Complete genome of Terriglobus roseus DSM 18391.</title>
        <authorList>
            <consortium name="US DOE Joint Genome Institute (JGI-PGF)"/>
            <person name="Lucas S."/>
            <person name="Copeland A."/>
            <person name="Lapidus A."/>
            <person name="Glavina del Rio T."/>
            <person name="Dalin E."/>
            <person name="Tice H."/>
            <person name="Bruce D."/>
            <person name="Goodwin L."/>
            <person name="Pitluck S."/>
            <person name="Peters L."/>
            <person name="Mikhailova N."/>
            <person name="Munk A.C.C."/>
            <person name="Kyrpides N."/>
            <person name="Mavromatis K."/>
            <person name="Ivanova N."/>
            <person name="Brettin T."/>
            <person name="Detter J.C."/>
            <person name="Han C."/>
            <person name="Larimer F."/>
            <person name="Land M."/>
            <person name="Hauser L."/>
            <person name="Markowitz V."/>
            <person name="Cheng J.-F."/>
            <person name="Hugenholtz P."/>
            <person name="Woyke T."/>
            <person name="Wu D."/>
            <person name="Brambilla E."/>
            <person name="Klenk H.-P."/>
            <person name="Eisen J.A."/>
        </authorList>
    </citation>
    <scope>NUCLEOTIDE SEQUENCE [LARGE SCALE GENOMIC DNA]</scope>
    <source>
        <strain evidence="3">DSM 18391 / NRRL B-41598 / KBS 63</strain>
    </source>
</reference>
<feature type="transmembrane region" description="Helical" evidence="1">
    <location>
        <begin position="194"/>
        <end position="216"/>
    </location>
</feature>
<dbReference type="AlphaFoldDB" id="I3ZKN2"/>
<accession>I3ZKN2</accession>
<dbReference type="EMBL" id="CP003379">
    <property type="protein sequence ID" value="AFL89800.1"/>
    <property type="molecule type" value="Genomic_DNA"/>
</dbReference>
<keyword evidence="1" id="KW-1133">Transmembrane helix</keyword>
<feature type="transmembrane region" description="Helical" evidence="1">
    <location>
        <begin position="166"/>
        <end position="182"/>
    </location>
</feature>
<keyword evidence="1" id="KW-0812">Transmembrane</keyword>
<dbReference type="Proteomes" id="UP000006056">
    <property type="component" value="Chromosome"/>
</dbReference>
<dbReference type="RefSeq" id="WP_014787061.1">
    <property type="nucleotide sequence ID" value="NC_018014.1"/>
</dbReference>
<evidence type="ECO:0008006" key="4">
    <source>
        <dbReference type="Google" id="ProtNLM"/>
    </source>
</evidence>
<organism evidence="2 3">
    <name type="scientific">Terriglobus roseus (strain DSM 18391 / NRRL B-41598 / KBS 63)</name>
    <dbReference type="NCBI Taxonomy" id="926566"/>
    <lineage>
        <taxon>Bacteria</taxon>
        <taxon>Pseudomonadati</taxon>
        <taxon>Acidobacteriota</taxon>
        <taxon>Terriglobia</taxon>
        <taxon>Terriglobales</taxon>
        <taxon>Acidobacteriaceae</taxon>
        <taxon>Terriglobus</taxon>
    </lineage>
</organism>
<dbReference type="STRING" id="926566.Terro_3586"/>